<dbReference type="PROSITE" id="PS51125">
    <property type="entry name" value="NHL"/>
    <property type="match status" value="1"/>
</dbReference>
<evidence type="ECO:0000256" key="1">
    <source>
        <dbReference type="ARBA" id="ARBA00004141"/>
    </source>
</evidence>
<organism evidence="11 12">
    <name type="scientific">Paenibacillus foliorum</name>
    <dbReference type="NCBI Taxonomy" id="2654974"/>
    <lineage>
        <taxon>Bacteria</taxon>
        <taxon>Bacillati</taxon>
        <taxon>Bacillota</taxon>
        <taxon>Bacilli</taxon>
        <taxon>Bacillales</taxon>
        <taxon>Paenibacillaceae</taxon>
        <taxon>Paenibacillus</taxon>
    </lineage>
</organism>
<keyword evidence="3" id="KW-0677">Repeat</keyword>
<feature type="transmembrane region" description="Helical" evidence="7">
    <location>
        <begin position="526"/>
        <end position="546"/>
    </location>
</feature>
<feature type="transmembrane region" description="Helical" evidence="7">
    <location>
        <begin position="561"/>
        <end position="582"/>
    </location>
</feature>
<feature type="repeat" description="NHL" evidence="6">
    <location>
        <begin position="95"/>
        <end position="138"/>
    </location>
</feature>
<dbReference type="Pfam" id="PF08450">
    <property type="entry name" value="SGL"/>
    <property type="match status" value="1"/>
</dbReference>
<evidence type="ECO:0000313" key="11">
    <source>
        <dbReference type="EMBL" id="NOU94462.1"/>
    </source>
</evidence>
<dbReference type="CDD" id="cd05819">
    <property type="entry name" value="NHL"/>
    <property type="match status" value="1"/>
</dbReference>
<dbReference type="Gene3D" id="1.25.40.10">
    <property type="entry name" value="Tetratricopeptide repeat domain"/>
    <property type="match status" value="1"/>
</dbReference>
<dbReference type="InterPro" id="IPR050952">
    <property type="entry name" value="TRIM-NHL_E3_ligases"/>
</dbReference>
<dbReference type="AlphaFoldDB" id="A0A972K319"/>
<feature type="domain" description="Yip1" evidence="9">
    <location>
        <begin position="506"/>
        <end position="674"/>
    </location>
</feature>
<protein>
    <submittedName>
        <fullName evidence="11">Nuclease PIN</fullName>
    </submittedName>
</protein>
<feature type="transmembrane region" description="Helical" evidence="7">
    <location>
        <begin position="602"/>
        <end position="621"/>
    </location>
</feature>
<evidence type="ECO:0000313" key="12">
    <source>
        <dbReference type="Proteomes" id="UP000641588"/>
    </source>
</evidence>
<name>A0A972K319_9BACL</name>
<dbReference type="GO" id="GO:0016020">
    <property type="term" value="C:membrane"/>
    <property type="evidence" value="ECO:0007669"/>
    <property type="project" value="UniProtKB-SubCell"/>
</dbReference>
<dbReference type="InterPro" id="IPR001258">
    <property type="entry name" value="NHL_repeat"/>
</dbReference>
<keyword evidence="8" id="KW-0732">Signal</keyword>
<feature type="chain" id="PRO_5038898425" evidence="8">
    <location>
        <begin position="17"/>
        <end position="700"/>
    </location>
</feature>
<feature type="transmembrane region" description="Helical" evidence="7">
    <location>
        <begin position="627"/>
        <end position="647"/>
    </location>
</feature>
<evidence type="ECO:0000259" key="9">
    <source>
        <dbReference type="Pfam" id="PF04893"/>
    </source>
</evidence>
<evidence type="ECO:0000256" key="8">
    <source>
        <dbReference type="SAM" id="SignalP"/>
    </source>
</evidence>
<gene>
    <name evidence="11" type="ORF">GC093_14725</name>
</gene>
<comment type="subcellular location">
    <subcellularLocation>
        <location evidence="1">Membrane</location>
        <topology evidence="1">Multi-pass membrane protein</topology>
    </subcellularLocation>
</comment>
<keyword evidence="2 7" id="KW-0812">Transmembrane</keyword>
<feature type="transmembrane region" description="Helical" evidence="7">
    <location>
        <begin position="452"/>
        <end position="474"/>
    </location>
</feature>
<sequence>MITLLASAVLPSTALAYVPFDTNYKDSYKRLTWTQAAYIPVEVMGRGIYATDPKDPSKQMYSPLVQPKGLFIDEKDHVYIADTGNNRIVHLNEKGEVQRIIQVDESPLKKPEGVFIDKKGDIYVADTGNKRIVRLDSGGKLIKEFKRPDSKFIPESFKYDPVKVTVDKRGFLYIATLGGYQGLLQLDPEGSFQSFFGANKTVFSVMDAMKRMLYTREMYLREISKLPGSVSSVTIDKNGFIYTVTKEVDKGQIKKLNIAGKDLLAMKKEGSDTEEKIKSFGEVRFPGKDKIVPKLHDVAVDKDGNITVIDSAQKYVNQYDANGNLLFFWSGDSKATSSLLGVVKTPSAIAVNSKKQLFILDEENSVIQVLGLSEFGKLVHKANQLTQEGRYEESEKPWKEVSRLNAYYTPAMLGLAKAAYKKEEYDKAERLYYAAGQIQGYSDSFWQLRLRWFQSHFSTLMNVILVLGLAFYIFNRVTRKSKFREKWVNRSESQISLIAQLKHAFYILKHPIDGFSAIRYEGKGGFASSSIMLLLALVSFCIYRGFTDFKFNPDIILDVDLMTVLFQFMIVWVCWIVSNYLISTIYRGEGRFRDVAYGSSYALFPLVLIGLPLTVLSHMMALSEDSIYLFLQGAMVLWIGLMMFWQVQSMQNYSVGETVMNILLSIITMTLLGVLVFIMFSLSSELKDFLYSVYQEVTIR</sequence>
<evidence type="ECO:0000256" key="2">
    <source>
        <dbReference type="ARBA" id="ARBA00022692"/>
    </source>
</evidence>
<dbReference type="EMBL" id="WHOD01000056">
    <property type="protein sequence ID" value="NOU94462.1"/>
    <property type="molecule type" value="Genomic_DNA"/>
</dbReference>
<dbReference type="Pfam" id="PF04893">
    <property type="entry name" value="Yip1"/>
    <property type="match status" value="1"/>
</dbReference>
<feature type="domain" description="SMP-30/Gluconolactonase/LRE-like region" evidence="10">
    <location>
        <begin position="47"/>
        <end position="148"/>
    </location>
</feature>
<dbReference type="InterPro" id="IPR011042">
    <property type="entry name" value="6-blade_b-propeller_TolB-like"/>
</dbReference>
<evidence type="ECO:0000259" key="10">
    <source>
        <dbReference type="Pfam" id="PF08450"/>
    </source>
</evidence>
<dbReference type="SUPFAM" id="SSF101898">
    <property type="entry name" value="NHL repeat"/>
    <property type="match status" value="1"/>
</dbReference>
<dbReference type="GO" id="GO:0008270">
    <property type="term" value="F:zinc ion binding"/>
    <property type="evidence" value="ECO:0007669"/>
    <property type="project" value="UniProtKB-KW"/>
</dbReference>
<evidence type="ECO:0000256" key="4">
    <source>
        <dbReference type="ARBA" id="ARBA00022989"/>
    </source>
</evidence>
<dbReference type="Gene3D" id="2.120.10.30">
    <property type="entry name" value="TolB, C-terminal domain"/>
    <property type="match status" value="1"/>
</dbReference>
<accession>A0A972K319</accession>
<dbReference type="InterPro" id="IPR013658">
    <property type="entry name" value="SGL"/>
</dbReference>
<evidence type="ECO:0000256" key="7">
    <source>
        <dbReference type="SAM" id="Phobius"/>
    </source>
</evidence>
<reference evidence="11" key="1">
    <citation type="submission" date="2019-10" db="EMBL/GenBank/DDBJ databases">
        <title>Description of Paenibacillus glebae sp. nov.</title>
        <authorList>
            <person name="Carlier A."/>
            <person name="Qi S."/>
        </authorList>
    </citation>
    <scope>NUCLEOTIDE SEQUENCE</scope>
    <source>
        <strain evidence="11">LMG 31456</strain>
    </source>
</reference>
<dbReference type="Proteomes" id="UP000641588">
    <property type="component" value="Unassembled WGS sequence"/>
</dbReference>
<evidence type="ECO:0000256" key="5">
    <source>
        <dbReference type="ARBA" id="ARBA00023136"/>
    </source>
</evidence>
<keyword evidence="4 7" id="KW-1133">Transmembrane helix</keyword>
<comment type="caution">
    <text evidence="11">The sequence shown here is derived from an EMBL/GenBank/DDBJ whole genome shotgun (WGS) entry which is preliminary data.</text>
</comment>
<feature type="transmembrane region" description="Helical" evidence="7">
    <location>
        <begin position="659"/>
        <end position="682"/>
    </location>
</feature>
<dbReference type="InterPro" id="IPR006977">
    <property type="entry name" value="Yip1_dom"/>
</dbReference>
<dbReference type="SUPFAM" id="SSF48452">
    <property type="entry name" value="TPR-like"/>
    <property type="match status" value="1"/>
</dbReference>
<dbReference type="PANTHER" id="PTHR24104:SF25">
    <property type="entry name" value="PROTEIN LIN-41"/>
    <property type="match status" value="1"/>
</dbReference>
<dbReference type="InterPro" id="IPR011990">
    <property type="entry name" value="TPR-like_helical_dom_sf"/>
</dbReference>
<evidence type="ECO:0000256" key="3">
    <source>
        <dbReference type="ARBA" id="ARBA00022737"/>
    </source>
</evidence>
<proteinExistence type="predicted"/>
<feature type="signal peptide" evidence="8">
    <location>
        <begin position="1"/>
        <end position="16"/>
    </location>
</feature>
<dbReference type="PANTHER" id="PTHR24104">
    <property type="entry name" value="E3 UBIQUITIN-PROTEIN LIGASE NHLRC1-RELATED"/>
    <property type="match status" value="1"/>
</dbReference>
<keyword evidence="5 7" id="KW-0472">Membrane</keyword>
<evidence type="ECO:0000256" key="6">
    <source>
        <dbReference type="PROSITE-ProRule" id="PRU00504"/>
    </source>
</evidence>
<keyword evidence="12" id="KW-1185">Reference proteome</keyword>